<keyword evidence="4" id="KW-0804">Transcription</keyword>
<keyword evidence="2" id="KW-0805">Transcription regulation</keyword>
<dbReference type="AlphaFoldDB" id="A0A3R7KJX8"/>
<feature type="domain" description="HTH tetR-type" evidence="6">
    <location>
        <begin position="12"/>
        <end position="72"/>
    </location>
</feature>
<dbReference type="InterPro" id="IPR001647">
    <property type="entry name" value="HTH_TetR"/>
</dbReference>
<dbReference type="PROSITE" id="PS50977">
    <property type="entry name" value="HTH_TETR_2"/>
    <property type="match status" value="1"/>
</dbReference>
<dbReference type="InterPro" id="IPR036271">
    <property type="entry name" value="Tet_transcr_reg_TetR-rel_C_sf"/>
</dbReference>
<dbReference type="SUPFAM" id="SSF46689">
    <property type="entry name" value="Homeodomain-like"/>
    <property type="match status" value="1"/>
</dbReference>
<comment type="caution">
    <text evidence="7">The sequence shown here is derived from an EMBL/GenBank/DDBJ whole genome shotgun (WGS) entry which is preliminary data.</text>
</comment>
<dbReference type="Pfam" id="PF13977">
    <property type="entry name" value="TetR_C_6"/>
    <property type="match status" value="1"/>
</dbReference>
<evidence type="ECO:0000313" key="7">
    <source>
        <dbReference type="EMBL" id="RKD93728.1"/>
    </source>
</evidence>
<evidence type="ECO:0000256" key="1">
    <source>
        <dbReference type="ARBA" id="ARBA00022491"/>
    </source>
</evidence>
<gene>
    <name evidence="7" type="ORF">ATJ93_3360</name>
</gene>
<evidence type="ECO:0000256" key="4">
    <source>
        <dbReference type="ARBA" id="ARBA00023163"/>
    </source>
</evidence>
<dbReference type="SUPFAM" id="SSF48498">
    <property type="entry name" value="Tetracyclin repressor-like, C-terminal domain"/>
    <property type="match status" value="1"/>
</dbReference>
<reference evidence="7 8" key="1">
    <citation type="submission" date="2018-09" db="EMBL/GenBank/DDBJ databases">
        <title>Genomic Encyclopedia of Archaeal and Bacterial Type Strains, Phase II (KMG-II): from individual species to whole genera.</title>
        <authorList>
            <person name="Goeker M."/>
        </authorList>
    </citation>
    <scope>NUCLEOTIDE SEQUENCE [LARGE SCALE GENOMIC DNA]</scope>
    <source>
        <strain evidence="7 8">DSM 13151</strain>
    </source>
</reference>
<dbReference type="InterPro" id="IPR039538">
    <property type="entry name" value="BetI_C"/>
</dbReference>
<dbReference type="RefSeq" id="WP_120245708.1">
    <property type="nucleotide sequence ID" value="NZ_RAPO01000003.1"/>
</dbReference>
<organism evidence="7 8">
    <name type="scientific">Halopiger aswanensis</name>
    <dbReference type="NCBI Taxonomy" id="148449"/>
    <lineage>
        <taxon>Archaea</taxon>
        <taxon>Methanobacteriati</taxon>
        <taxon>Methanobacteriota</taxon>
        <taxon>Stenosarchaea group</taxon>
        <taxon>Halobacteria</taxon>
        <taxon>Halobacteriales</taxon>
        <taxon>Natrialbaceae</taxon>
        <taxon>Halopiger</taxon>
    </lineage>
</organism>
<proteinExistence type="predicted"/>
<keyword evidence="3 5" id="KW-0238">DNA-binding</keyword>
<evidence type="ECO:0000256" key="3">
    <source>
        <dbReference type="ARBA" id="ARBA00023125"/>
    </source>
</evidence>
<evidence type="ECO:0000256" key="5">
    <source>
        <dbReference type="PROSITE-ProRule" id="PRU00335"/>
    </source>
</evidence>
<evidence type="ECO:0000256" key="2">
    <source>
        <dbReference type="ARBA" id="ARBA00023015"/>
    </source>
</evidence>
<feature type="DNA-binding region" description="H-T-H motif" evidence="5">
    <location>
        <begin position="35"/>
        <end position="54"/>
    </location>
</feature>
<dbReference type="Gene3D" id="1.10.357.10">
    <property type="entry name" value="Tetracycline Repressor, domain 2"/>
    <property type="match status" value="1"/>
</dbReference>
<dbReference type="Pfam" id="PF00440">
    <property type="entry name" value="TetR_N"/>
    <property type="match status" value="1"/>
</dbReference>
<protein>
    <submittedName>
        <fullName evidence="7">TetR family transcriptional regulator</fullName>
    </submittedName>
</protein>
<evidence type="ECO:0000313" key="8">
    <source>
        <dbReference type="Proteomes" id="UP000283805"/>
    </source>
</evidence>
<keyword evidence="1" id="KW-0678">Repressor</keyword>
<keyword evidence="8" id="KW-1185">Reference proteome</keyword>
<evidence type="ECO:0000259" key="6">
    <source>
        <dbReference type="PROSITE" id="PS50977"/>
    </source>
</evidence>
<dbReference type="PANTHER" id="PTHR47506">
    <property type="entry name" value="TRANSCRIPTIONAL REGULATORY PROTEIN"/>
    <property type="match status" value="1"/>
</dbReference>
<dbReference type="InterPro" id="IPR009057">
    <property type="entry name" value="Homeodomain-like_sf"/>
</dbReference>
<dbReference type="PANTHER" id="PTHR47506:SF1">
    <property type="entry name" value="HTH-TYPE TRANSCRIPTIONAL REGULATOR YJDC"/>
    <property type="match status" value="1"/>
</dbReference>
<dbReference type="Proteomes" id="UP000283805">
    <property type="component" value="Unassembled WGS sequence"/>
</dbReference>
<dbReference type="OrthoDB" id="135877at2157"/>
<accession>A0A3R7KJX8</accession>
<name>A0A3R7KJX8_9EURY</name>
<sequence>MSDTDLFAAATDDTHAQMMQATYEALRKHGYSELTIQRIGDEFPKSKSLIYQHYDSKDELLVAFLEYLLEQFEADLPIGDDFENAKEHLEMLIEYALPNEFGDDHLDFARAVEALRGQAPHDEAYQEQFAATDAFYRRLTADVIRVGIEQGVFRDVDPEQTAAFIVASVHGARNQRVTADTAAPVRAARRELEQYIRTRLVADDQ</sequence>
<dbReference type="GO" id="GO:0003677">
    <property type="term" value="F:DNA binding"/>
    <property type="evidence" value="ECO:0007669"/>
    <property type="project" value="UniProtKB-UniRule"/>
</dbReference>
<dbReference type="EMBL" id="RAPO01000003">
    <property type="protein sequence ID" value="RKD93728.1"/>
    <property type="molecule type" value="Genomic_DNA"/>
</dbReference>